<dbReference type="AlphaFoldDB" id="A0A9E7MXP6"/>
<reference evidence="1" key="1">
    <citation type="journal article" date="1998" name="Int. J. Syst. Bacteriol. 48 Pt">
        <title>Thermococcus guaymasensis sp. nov. and Thermococcus aggregans sp. nov., two novel thermophilic archaea isolated from the Guaymas Basin hydrothermal vent site.</title>
        <authorList>
            <person name="Canganella F."/>
            <person name="Jones W.J."/>
            <person name="Gambacorta A."/>
            <person name="Antranikian G."/>
        </authorList>
    </citation>
    <scope>NUCLEOTIDE SEQUENCE</scope>
    <source>
        <strain evidence="1">TY</strain>
    </source>
</reference>
<protein>
    <submittedName>
        <fullName evidence="1">Uncharacterized protein</fullName>
    </submittedName>
</protein>
<reference evidence="1" key="2">
    <citation type="submission" date="2022-06" db="EMBL/GenBank/DDBJ databases">
        <authorList>
            <person name="Park Y.-J."/>
        </authorList>
    </citation>
    <scope>NUCLEOTIDE SEQUENCE</scope>
    <source>
        <strain evidence="1">TY</strain>
    </source>
</reference>
<dbReference type="EMBL" id="CP099582">
    <property type="protein sequence ID" value="USS40714.1"/>
    <property type="molecule type" value="Genomic_DNA"/>
</dbReference>
<dbReference type="KEGG" id="tagg:NF865_00280"/>
<organism evidence="1 2">
    <name type="scientific">Thermococcus aggregans</name>
    <dbReference type="NCBI Taxonomy" id="110163"/>
    <lineage>
        <taxon>Archaea</taxon>
        <taxon>Methanobacteriati</taxon>
        <taxon>Methanobacteriota</taxon>
        <taxon>Thermococci</taxon>
        <taxon>Thermococcales</taxon>
        <taxon>Thermococcaceae</taxon>
        <taxon>Thermococcus</taxon>
    </lineage>
</organism>
<gene>
    <name evidence="1" type="ORF">NF865_00280</name>
</gene>
<name>A0A9E7MXP6_THEAG</name>
<dbReference type="RefSeq" id="WP_253304666.1">
    <property type="nucleotide sequence ID" value="NZ_CP099582.1"/>
</dbReference>
<proteinExistence type="predicted"/>
<evidence type="ECO:0000313" key="1">
    <source>
        <dbReference type="EMBL" id="USS40714.1"/>
    </source>
</evidence>
<keyword evidence="2" id="KW-1185">Reference proteome</keyword>
<evidence type="ECO:0000313" key="2">
    <source>
        <dbReference type="Proteomes" id="UP001055732"/>
    </source>
</evidence>
<sequence>MEELKRDVHILYEKYKEIITDQKKLLNALSELTGKSFEAPSVPLHIDENNELKLRALYASLIYKIHEAWNINRAISMQIMGYNADRKLKGGKTIEKEIKRLVNKYLGIGGRKNEH</sequence>
<dbReference type="Proteomes" id="UP001055732">
    <property type="component" value="Chromosome"/>
</dbReference>
<accession>A0A9E7MXP6</accession>